<dbReference type="AlphaFoldDB" id="A0A4R8DRR0"/>
<evidence type="ECO:0008006" key="3">
    <source>
        <dbReference type="Google" id="ProtNLM"/>
    </source>
</evidence>
<dbReference type="Proteomes" id="UP000294498">
    <property type="component" value="Unassembled WGS sequence"/>
</dbReference>
<comment type="caution">
    <text evidence="1">The sequence shown here is derived from an EMBL/GenBank/DDBJ whole genome shotgun (WGS) entry which is preliminary data.</text>
</comment>
<dbReference type="EMBL" id="SODV01000001">
    <property type="protein sequence ID" value="TDW99830.1"/>
    <property type="molecule type" value="Genomic_DNA"/>
</dbReference>
<dbReference type="InterPro" id="IPR027417">
    <property type="entry name" value="P-loop_NTPase"/>
</dbReference>
<evidence type="ECO:0000313" key="1">
    <source>
        <dbReference type="EMBL" id="TDW99830.1"/>
    </source>
</evidence>
<dbReference type="SUPFAM" id="SSF52540">
    <property type="entry name" value="P-loop containing nucleoside triphosphate hydrolases"/>
    <property type="match status" value="1"/>
</dbReference>
<organism evidence="1 2">
    <name type="scientific">Dinghuibacter silviterrae</name>
    <dbReference type="NCBI Taxonomy" id="1539049"/>
    <lineage>
        <taxon>Bacteria</taxon>
        <taxon>Pseudomonadati</taxon>
        <taxon>Bacteroidota</taxon>
        <taxon>Chitinophagia</taxon>
        <taxon>Chitinophagales</taxon>
        <taxon>Chitinophagaceae</taxon>
        <taxon>Dinghuibacter</taxon>
    </lineage>
</organism>
<accession>A0A4R8DRR0</accession>
<evidence type="ECO:0000313" key="2">
    <source>
        <dbReference type="Proteomes" id="UP000294498"/>
    </source>
</evidence>
<proteinExistence type="predicted"/>
<reference evidence="1 2" key="1">
    <citation type="submission" date="2019-03" db="EMBL/GenBank/DDBJ databases">
        <title>Genomic Encyclopedia of Type Strains, Phase IV (KMG-IV): sequencing the most valuable type-strain genomes for metagenomic binning, comparative biology and taxonomic classification.</title>
        <authorList>
            <person name="Goeker M."/>
        </authorList>
    </citation>
    <scope>NUCLEOTIDE SEQUENCE [LARGE SCALE GENOMIC DNA]</scope>
    <source>
        <strain evidence="1 2">DSM 100059</strain>
    </source>
</reference>
<name>A0A4R8DRR0_9BACT</name>
<protein>
    <recommendedName>
        <fullName evidence="3">Thymidylate kinase</fullName>
    </recommendedName>
</protein>
<dbReference type="RefSeq" id="WP_133990861.1">
    <property type="nucleotide sequence ID" value="NZ_SODV01000001.1"/>
</dbReference>
<keyword evidence="2" id="KW-1185">Reference proteome</keyword>
<sequence length="207" mass="24188">MNTHILLVEGTSGTGKSSLIRRLLDRHVLEDERPRTLFHLSQAHTYFPLASPDLDTVPGKRACREHLRRLLRVIDISAPPLQPRRWFTVFGLIDTLHLTQAFRPGILSWAELSYIDQYLSGREVRMVFLKAAPETLWQRLIVDRGAAPEYLSHYQHRYGGTAEEVHAYYVREQSEMERLASRSRLSTLILDERQGMEEEVYRFWKAE</sequence>
<dbReference type="Gene3D" id="3.40.50.300">
    <property type="entry name" value="P-loop containing nucleotide triphosphate hydrolases"/>
    <property type="match status" value="1"/>
</dbReference>
<gene>
    <name evidence="1" type="ORF">EDB95_0844</name>
</gene>